<reference evidence="1 2" key="1">
    <citation type="journal article" date="2020" name="Nature">
        <title>Six reference-quality genomes reveal evolution of bat adaptations.</title>
        <authorList>
            <person name="Jebb D."/>
            <person name="Huang Z."/>
            <person name="Pippel M."/>
            <person name="Hughes G.M."/>
            <person name="Lavrichenko K."/>
            <person name="Devanna P."/>
            <person name="Winkler S."/>
            <person name="Jermiin L.S."/>
            <person name="Skirmuntt E.C."/>
            <person name="Katzourakis A."/>
            <person name="Burkitt-Gray L."/>
            <person name="Ray D.A."/>
            <person name="Sullivan K.A.M."/>
            <person name="Roscito J.G."/>
            <person name="Kirilenko B.M."/>
            <person name="Davalos L.M."/>
            <person name="Corthals A.P."/>
            <person name="Power M.L."/>
            <person name="Jones G."/>
            <person name="Ransome R.D."/>
            <person name="Dechmann D.K.N."/>
            <person name="Locatelli A.G."/>
            <person name="Puechmaille S.J."/>
            <person name="Fedrigo O."/>
            <person name="Jarvis E.D."/>
            <person name="Hiller M."/>
            <person name="Vernes S.C."/>
            <person name="Myers E.W."/>
            <person name="Teeling E.C."/>
        </authorList>
    </citation>
    <scope>NUCLEOTIDE SEQUENCE [LARGE SCALE GENOMIC DNA]</scope>
    <source>
        <strain evidence="1">MMolMol1</strain>
        <tissue evidence="1">Muscle</tissue>
    </source>
</reference>
<name>A0A7J8F997_MOLMO</name>
<dbReference type="Proteomes" id="UP000550707">
    <property type="component" value="Unassembled WGS sequence"/>
</dbReference>
<keyword evidence="2" id="KW-1185">Reference proteome</keyword>
<protein>
    <submittedName>
        <fullName evidence="1">Uncharacterized protein</fullName>
    </submittedName>
</protein>
<organism evidence="1 2">
    <name type="scientific">Molossus molossus</name>
    <name type="common">Pallas' mastiff bat</name>
    <name type="synonym">Vespertilio molossus</name>
    <dbReference type="NCBI Taxonomy" id="27622"/>
    <lineage>
        <taxon>Eukaryota</taxon>
        <taxon>Metazoa</taxon>
        <taxon>Chordata</taxon>
        <taxon>Craniata</taxon>
        <taxon>Vertebrata</taxon>
        <taxon>Euteleostomi</taxon>
        <taxon>Mammalia</taxon>
        <taxon>Eutheria</taxon>
        <taxon>Laurasiatheria</taxon>
        <taxon>Chiroptera</taxon>
        <taxon>Yangochiroptera</taxon>
        <taxon>Molossidae</taxon>
        <taxon>Molossus</taxon>
    </lineage>
</organism>
<dbReference type="EMBL" id="JACASF010000012">
    <property type="protein sequence ID" value="KAF6444240.1"/>
    <property type="molecule type" value="Genomic_DNA"/>
</dbReference>
<sequence>MRGAVHTGSCSSRNRQGVLLHGMLGVEVQLFNRNSRQAECRLLETALSTDPFPWFYACRVVTSLAGWEAFLWLRWPARWGRPGRGAEVGASACVRAVFESACARLSWTVSRVGGSCTVFTLLPFCFDLNTRLNILMLLHPD</sequence>
<proteinExistence type="predicted"/>
<dbReference type="InParanoid" id="A0A7J8F997"/>
<evidence type="ECO:0000313" key="1">
    <source>
        <dbReference type="EMBL" id="KAF6444240.1"/>
    </source>
</evidence>
<evidence type="ECO:0000313" key="2">
    <source>
        <dbReference type="Proteomes" id="UP000550707"/>
    </source>
</evidence>
<accession>A0A7J8F997</accession>
<dbReference type="AlphaFoldDB" id="A0A7J8F997"/>
<comment type="caution">
    <text evidence="1">The sequence shown here is derived from an EMBL/GenBank/DDBJ whole genome shotgun (WGS) entry which is preliminary data.</text>
</comment>
<gene>
    <name evidence="1" type="ORF">HJG59_008545</name>
</gene>